<gene>
    <name evidence="4" type="ORF">IHQ68_07000</name>
</gene>
<dbReference type="NCBIfam" id="TIGR04047">
    <property type="entry name" value="MSMEG_0565_glyc"/>
    <property type="match status" value="1"/>
</dbReference>
<evidence type="ECO:0000259" key="2">
    <source>
        <dbReference type="Pfam" id="PF00534"/>
    </source>
</evidence>
<sequence>MTRPMRIAICCHSVNPRGGVAHGLALGEALAALGHDPCVFAPDPEGRGFFRTARCETFAFPARPVPRGDVAALVAARVGDYVAALDEKTLARFDLFHAQDGISGNALATLKDRGALPKFARTVHHVDDFRDPRVSALQHRAIVAADAHFVVSRLWRDQFRLRDGLEAAIVGNGVDRARFSPAPDGREAALRVRLGLTGTPVVLSVGGVEPRKNTVRLLGAFAQLRKLLPGAQLVVAGGATLLDHGATAREFEAALASTGLPPDAVRAVGALPDADMPALYRIADVLAFPSVTEGFGLAALEALASGLPAVVSSIAPFTDYLAPDDAAFCDPLSEASIANALVAALSEPLRSRLAERGPQVAERFDWRRVAEAHLPTYRRLSAEPAYA</sequence>
<dbReference type="PANTHER" id="PTHR46401">
    <property type="entry name" value="GLYCOSYLTRANSFERASE WBBK-RELATED"/>
    <property type="match status" value="1"/>
</dbReference>
<accession>A0ABU1DE20</accession>
<feature type="domain" description="Glycosyl transferase family 1" evidence="2">
    <location>
        <begin position="197"/>
        <end position="358"/>
    </location>
</feature>
<comment type="caution">
    <text evidence="4">The sequence shown here is derived from an EMBL/GenBank/DDBJ whole genome shotgun (WGS) entry which is preliminary data.</text>
</comment>
<keyword evidence="1" id="KW-0808">Transferase</keyword>
<evidence type="ECO:0000256" key="1">
    <source>
        <dbReference type="ARBA" id="ARBA00022679"/>
    </source>
</evidence>
<dbReference type="CDD" id="cd03801">
    <property type="entry name" value="GT4_PimA-like"/>
    <property type="match status" value="1"/>
</dbReference>
<evidence type="ECO:0000313" key="5">
    <source>
        <dbReference type="Proteomes" id="UP001181622"/>
    </source>
</evidence>
<feature type="domain" description="Glycosyltransferase subfamily 4-like N-terminal" evidence="3">
    <location>
        <begin position="18"/>
        <end position="178"/>
    </location>
</feature>
<dbReference type="Gene3D" id="3.40.50.2000">
    <property type="entry name" value="Glycogen Phosphorylase B"/>
    <property type="match status" value="2"/>
</dbReference>
<dbReference type="Proteomes" id="UP001181622">
    <property type="component" value="Unassembled WGS sequence"/>
</dbReference>
<dbReference type="InterPro" id="IPR023986">
    <property type="entry name" value="GlycosylTfrase_MSMEG0565"/>
</dbReference>
<evidence type="ECO:0000313" key="4">
    <source>
        <dbReference type="EMBL" id="MDR4306363.1"/>
    </source>
</evidence>
<dbReference type="SUPFAM" id="SSF53756">
    <property type="entry name" value="UDP-Glycosyltransferase/glycogen phosphorylase"/>
    <property type="match status" value="1"/>
</dbReference>
<dbReference type="EMBL" id="JADBEO010000011">
    <property type="protein sequence ID" value="MDR4306363.1"/>
    <property type="molecule type" value="Genomic_DNA"/>
</dbReference>
<protein>
    <submittedName>
        <fullName evidence="4">MSMEG_0565 family glycosyltransferase</fullName>
    </submittedName>
</protein>
<dbReference type="RefSeq" id="WP_309390191.1">
    <property type="nucleotide sequence ID" value="NZ_JADBEO010000011.1"/>
</dbReference>
<dbReference type="InterPro" id="IPR001296">
    <property type="entry name" value="Glyco_trans_1"/>
</dbReference>
<keyword evidence="5" id="KW-1185">Reference proteome</keyword>
<organism evidence="4 5">
    <name type="scientific">Chelatococcus sambhunathii</name>
    <dbReference type="NCBI Taxonomy" id="363953"/>
    <lineage>
        <taxon>Bacteria</taxon>
        <taxon>Pseudomonadati</taxon>
        <taxon>Pseudomonadota</taxon>
        <taxon>Alphaproteobacteria</taxon>
        <taxon>Hyphomicrobiales</taxon>
        <taxon>Chelatococcaceae</taxon>
        <taxon>Chelatococcus</taxon>
    </lineage>
</organism>
<dbReference type="Pfam" id="PF00534">
    <property type="entry name" value="Glycos_transf_1"/>
    <property type="match status" value="1"/>
</dbReference>
<evidence type="ECO:0000259" key="3">
    <source>
        <dbReference type="Pfam" id="PF13439"/>
    </source>
</evidence>
<reference evidence="4" key="1">
    <citation type="submission" date="2020-10" db="EMBL/GenBank/DDBJ databases">
        <authorList>
            <person name="Abbas A."/>
            <person name="Razzaq R."/>
            <person name="Waqas M."/>
            <person name="Abbas N."/>
            <person name="Nielsen T.K."/>
            <person name="Hansen L.H."/>
            <person name="Hussain S."/>
            <person name="Shahid M."/>
        </authorList>
    </citation>
    <scope>NUCLEOTIDE SEQUENCE</scope>
    <source>
        <strain evidence="4">S14</strain>
    </source>
</reference>
<name>A0ABU1DE20_9HYPH</name>
<dbReference type="InterPro" id="IPR028098">
    <property type="entry name" value="Glyco_trans_4-like_N"/>
</dbReference>
<dbReference type="Pfam" id="PF13439">
    <property type="entry name" value="Glyco_transf_4"/>
    <property type="match status" value="1"/>
</dbReference>
<dbReference type="PANTHER" id="PTHR46401:SF2">
    <property type="entry name" value="GLYCOSYLTRANSFERASE WBBK-RELATED"/>
    <property type="match status" value="1"/>
</dbReference>
<proteinExistence type="predicted"/>